<dbReference type="AlphaFoldDB" id="A0A150GRR3"/>
<name>A0A150GRR3_GONPE</name>
<evidence type="ECO:0000259" key="1">
    <source>
        <dbReference type="Pfam" id="PF23581"/>
    </source>
</evidence>
<evidence type="ECO:0000313" key="3">
    <source>
        <dbReference type="Proteomes" id="UP000075714"/>
    </source>
</evidence>
<organism evidence="2 3">
    <name type="scientific">Gonium pectorale</name>
    <name type="common">Green alga</name>
    <dbReference type="NCBI Taxonomy" id="33097"/>
    <lineage>
        <taxon>Eukaryota</taxon>
        <taxon>Viridiplantae</taxon>
        <taxon>Chlorophyta</taxon>
        <taxon>core chlorophytes</taxon>
        <taxon>Chlorophyceae</taxon>
        <taxon>CS clade</taxon>
        <taxon>Chlamydomonadales</taxon>
        <taxon>Volvocaceae</taxon>
        <taxon>Gonium</taxon>
    </lineage>
</organism>
<protein>
    <recommendedName>
        <fullName evidence="1">DUF7135 domain-containing protein</fullName>
    </recommendedName>
</protein>
<reference evidence="3" key="1">
    <citation type="journal article" date="2016" name="Nat. Commun.">
        <title>The Gonium pectorale genome demonstrates co-option of cell cycle regulation during the evolution of multicellularity.</title>
        <authorList>
            <person name="Hanschen E.R."/>
            <person name="Marriage T.N."/>
            <person name="Ferris P.J."/>
            <person name="Hamaji T."/>
            <person name="Toyoda A."/>
            <person name="Fujiyama A."/>
            <person name="Neme R."/>
            <person name="Noguchi H."/>
            <person name="Minakuchi Y."/>
            <person name="Suzuki M."/>
            <person name="Kawai-Toyooka H."/>
            <person name="Smith D.R."/>
            <person name="Sparks H."/>
            <person name="Anderson J."/>
            <person name="Bakaric R."/>
            <person name="Luria V."/>
            <person name="Karger A."/>
            <person name="Kirschner M.W."/>
            <person name="Durand P.M."/>
            <person name="Michod R.E."/>
            <person name="Nozaki H."/>
            <person name="Olson B.J."/>
        </authorList>
    </citation>
    <scope>NUCLEOTIDE SEQUENCE [LARGE SCALE GENOMIC DNA]</scope>
    <source>
        <strain evidence="3">NIES-2863</strain>
    </source>
</reference>
<evidence type="ECO:0000313" key="2">
    <source>
        <dbReference type="EMBL" id="KXZ52556.1"/>
    </source>
</evidence>
<dbReference type="Pfam" id="PF23581">
    <property type="entry name" value="DUF7135"/>
    <property type="match status" value="1"/>
</dbReference>
<dbReference type="InterPro" id="IPR055559">
    <property type="entry name" value="CYPRO4_DUF7135"/>
</dbReference>
<comment type="caution">
    <text evidence="2">The sequence shown here is derived from an EMBL/GenBank/DDBJ whole genome shotgun (WGS) entry which is preliminary data.</text>
</comment>
<gene>
    <name evidence="2" type="ORF">GPECTOR_9g600</name>
</gene>
<keyword evidence="3" id="KW-1185">Reference proteome</keyword>
<feature type="domain" description="DUF7135" evidence="1">
    <location>
        <begin position="6"/>
        <end position="118"/>
    </location>
</feature>
<dbReference type="OrthoDB" id="10251113at2759"/>
<dbReference type="EMBL" id="LSYV01000010">
    <property type="protein sequence ID" value="KXZ52556.1"/>
    <property type="molecule type" value="Genomic_DNA"/>
</dbReference>
<dbReference type="Proteomes" id="UP000075714">
    <property type="component" value="Unassembled WGS sequence"/>
</dbReference>
<proteinExistence type="predicted"/>
<accession>A0A150GRR3</accession>
<sequence>MQAWDGIELYKHVATASGDGVWELVHSNVRPNFYDSTTGSNTSGRQDFCLEIQQGDVDVHIDAELNYVLDVKQQRVTFSANDIMYALKFPNDAACRAFGEQLSNAVFFNLFGVSIVDNYDYIGYGNWTLVTLTFGSLCCC</sequence>